<organism evidence="2 3">
    <name type="scientific">endosymbiont of Riftia pachyptila</name>
    <name type="common">vent Ph05</name>
    <dbReference type="NCBI Taxonomy" id="1048808"/>
    <lineage>
        <taxon>Bacteria</taxon>
        <taxon>Pseudomonadati</taxon>
        <taxon>Pseudomonadota</taxon>
        <taxon>Gammaproteobacteria</taxon>
        <taxon>sulfur-oxidizing symbionts</taxon>
    </lineage>
</organism>
<keyword evidence="1" id="KW-0732">Signal</keyword>
<reference evidence="2" key="1">
    <citation type="journal article" date="2011" name="ISME J.">
        <title>The endosymbionts of the deep-sea tubeworms Riftia pachyptila and Tevnia jerichonana share an identical physiology as revealed by proteogenomic analyses.</title>
        <authorList>
            <person name="Gardebrecht A."/>
            <person name="Markert S."/>
            <person name="Felbeck H."/>
            <person name="Thuermer A."/>
            <person name="Albrecht D."/>
            <person name="Wollherr A."/>
            <person name="Kabisch J."/>
            <person name="Lehmann R."/>
            <person name="Daniel R."/>
            <person name="Liesegang H."/>
            <person name="Hecker M."/>
            <person name="Sievert S.M."/>
            <person name="Schweder T."/>
        </authorList>
    </citation>
    <scope>NUCLEOTIDE SEQUENCE [LARGE SCALE GENOMIC DNA]</scope>
</reference>
<dbReference type="InterPro" id="IPR051829">
    <property type="entry name" value="Multiheme_Cytochr_ET"/>
</dbReference>
<evidence type="ECO:0000313" key="2">
    <source>
        <dbReference type="EMBL" id="EGV51491.1"/>
    </source>
</evidence>
<dbReference type="EMBL" id="AFOC01000035">
    <property type="protein sequence ID" value="EGV51491.1"/>
    <property type="molecule type" value="Genomic_DNA"/>
</dbReference>
<evidence type="ECO:0000256" key="1">
    <source>
        <dbReference type="ARBA" id="ARBA00022729"/>
    </source>
</evidence>
<dbReference type="Gene3D" id="3.90.10.10">
    <property type="entry name" value="Cytochrome C3"/>
    <property type="match status" value="6"/>
</dbReference>
<dbReference type="Proteomes" id="UP000004491">
    <property type="component" value="Unassembled WGS sequence"/>
</dbReference>
<dbReference type="SUPFAM" id="SSF48695">
    <property type="entry name" value="Multiheme cytochromes"/>
    <property type="match status" value="1"/>
</dbReference>
<gene>
    <name evidence="2" type="ORF">Rifp1Sym_bh00050</name>
</gene>
<protein>
    <submittedName>
        <fullName evidence="2">Cytochrome c family protein</fullName>
    </submittedName>
</protein>
<keyword evidence="3" id="KW-1185">Reference proteome</keyword>
<name>G2DD02_9GAMM</name>
<evidence type="ECO:0000313" key="3">
    <source>
        <dbReference type="Proteomes" id="UP000004491"/>
    </source>
</evidence>
<dbReference type="AlphaFoldDB" id="G2DD02"/>
<proteinExistence type="predicted"/>
<comment type="caution">
    <text evidence="2">The sequence shown here is derived from an EMBL/GenBank/DDBJ whole genome shotgun (WGS) entry which is preliminary data.</text>
</comment>
<sequence>MKIHFYSPFTAMFSAPGLYSARLLILLLIVLIEPVMAGGVLDSLIMPGEVIQGHARFEQQCEQCHEKLKKAEQNSRCLACHDHQNIAEDIKNRKGFHGRSENVRNSACKHCHTDHKGRSARIVLFDEAAFDHQASDFVLRGAHQSLACRACHPKKQAYSQAKSDCFSCHEQDDNHRGRLGKSCDNCHQEEAWKRAEFDHDLDTNYPLEGKHRELGCKLCHAGENYKDTPLACVACHQLNDVHSGKYGNSCPACHITQEWKDLHFNHDLDTKYKLKGGHKKASCNGCHQDNPYEKKPKQSCYSCHRLDDVHKGVNGEKCTKCHTTQGWSEVAFDHAKDTHFPLRGKHDGLVCEACHKVAGKKRALRMECVACHMDDDSHNEQQGDQCQRCHNEQGWSVDVLFDHDLGGFPLIGQHSALACESCHISGRFKDAEKACHTCHQQDDVHEGRFLDSCENCHTPNDWSLWLFEHARQTDYPLEGKHEGLSCHSCHKIKIDPDNKMSQTCYSCHSQQDKHRKAFGRRCERCHTSRSFSDIQMLKR</sequence>
<dbReference type="PANTHER" id="PTHR35038">
    <property type="entry name" value="DISSIMILATORY SULFITE REDUCTASE SIRA"/>
    <property type="match status" value="1"/>
</dbReference>
<accession>G2DD02</accession>
<dbReference type="InterPro" id="IPR036280">
    <property type="entry name" value="Multihaem_cyt_sf"/>
</dbReference>